<sequence length="366" mass="40104">MVATPFRVKSGSPDSTEPDIYAFSESYRNSPFLRATISLGERDKNIVFNTLNECMLEAMDLPPKVLVFDVNSITPILCAHIQRLRANDETLNTAVVVRSAQIEERQLLDLLALDVNHIGLAQGRDRATLDEIAALLRVSKRYCHVSPAVANLRAKVRDRLTTPPAFSMSESLLRKCEMHYEFQVEAHIASVDRGVPVWGYVPIDDDKIAIFAAFAAGNVLAARKQCQRVQSILTESTFNTASPLAAIDHLRTTIAAFGSGNNPLDIAYIVLDRSTRLATCATTCESILIGANHLVERLPAGCTRPGRDELRGGEETPFSFDLTDALLLTLDGSAITGVDCEGGEISKSRSWLRVSFGRSKAKTRAQ</sequence>
<evidence type="ECO:0000313" key="1">
    <source>
        <dbReference type="EMBL" id="MDC7685261.1"/>
    </source>
</evidence>
<dbReference type="RefSeq" id="WP_272749763.1">
    <property type="nucleotide sequence ID" value="NZ_JAQQKX010000027.1"/>
</dbReference>
<dbReference type="Proteomes" id="UP001214854">
    <property type="component" value="Unassembled WGS sequence"/>
</dbReference>
<evidence type="ECO:0008006" key="3">
    <source>
        <dbReference type="Google" id="ProtNLM"/>
    </source>
</evidence>
<dbReference type="EMBL" id="JAQQKX010000027">
    <property type="protein sequence ID" value="MDC7685261.1"/>
    <property type="molecule type" value="Genomic_DNA"/>
</dbReference>
<name>A0ABT5HYV8_9CAUL</name>
<protein>
    <recommendedName>
        <fullName evidence="3">PPM-type phosphatase domain-containing protein</fullName>
    </recommendedName>
</protein>
<evidence type="ECO:0000313" key="2">
    <source>
        <dbReference type="Proteomes" id="UP001214854"/>
    </source>
</evidence>
<accession>A0ABT5HYV8</accession>
<reference evidence="1 2" key="1">
    <citation type="submission" date="2023-01" db="EMBL/GenBank/DDBJ databases">
        <title>Novel species of the genus Asticcacaulis isolated from rivers.</title>
        <authorList>
            <person name="Lu H."/>
        </authorList>
    </citation>
    <scope>NUCLEOTIDE SEQUENCE [LARGE SCALE GENOMIC DNA]</scope>
    <source>
        <strain evidence="1 2">BYS171W</strain>
    </source>
</reference>
<keyword evidence="2" id="KW-1185">Reference proteome</keyword>
<organism evidence="1 2">
    <name type="scientific">Asticcacaulis aquaticus</name>
    <dbReference type="NCBI Taxonomy" id="2984212"/>
    <lineage>
        <taxon>Bacteria</taxon>
        <taxon>Pseudomonadati</taxon>
        <taxon>Pseudomonadota</taxon>
        <taxon>Alphaproteobacteria</taxon>
        <taxon>Caulobacterales</taxon>
        <taxon>Caulobacteraceae</taxon>
        <taxon>Asticcacaulis</taxon>
    </lineage>
</organism>
<comment type="caution">
    <text evidence="1">The sequence shown here is derived from an EMBL/GenBank/DDBJ whole genome shotgun (WGS) entry which is preliminary data.</text>
</comment>
<proteinExistence type="predicted"/>
<gene>
    <name evidence="1" type="ORF">PQU92_18410</name>
</gene>